<dbReference type="PANTHER" id="PTHR43792">
    <property type="entry name" value="GNAT FAMILY, PUTATIVE (AFU_ORTHOLOGUE AFUA_3G00765)-RELATED-RELATED"/>
    <property type="match status" value="1"/>
</dbReference>
<dbReference type="InterPro" id="IPR051531">
    <property type="entry name" value="N-acetyltransferase"/>
</dbReference>
<organism evidence="2 3">
    <name type="scientific">Kangiella geojedonensis</name>
    <dbReference type="NCBI Taxonomy" id="914150"/>
    <lineage>
        <taxon>Bacteria</taxon>
        <taxon>Pseudomonadati</taxon>
        <taxon>Pseudomonadota</taxon>
        <taxon>Gammaproteobacteria</taxon>
        <taxon>Kangiellales</taxon>
        <taxon>Kangiellaceae</taxon>
        <taxon>Kangiella</taxon>
    </lineage>
</organism>
<proteinExistence type="predicted"/>
<gene>
    <name evidence="2" type="ORF">TQ33_0149</name>
</gene>
<accession>A0A0F6RBH0</accession>
<dbReference type="KEGG" id="kge:TQ33_0149"/>
<evidence type="ECO:0000259" key="1">
    <source>
        <dbReference type="PROSITE" id="PS51186"/>
    </source>
</evidence>
<name>A0A0F6RBH0_9GAMM</name>
<protein>
    <submittedName>
        <fullName evidence="2">GCN5-related N-acetyltransferase</fullName>
    </submittedName>
</protein>
<keyword evidence="2" id="KW-0808">Transferase</keyword>
<dbReference type="Gene3D" id="3.40.630.30">
    <property type="match status" value="1"/>
</dbReference>
<dbReference type="InterPro" id="IPR016181">
    <property type="entry name" value="Acyl_CoA_acyltransferase"/>
</dbReference>
<dbReference type="GO" id="GO:0016747">
    <property type="term" value="F:acyltransferase activity, transferring groups other than amino-acyl groups"/>
    <property type="evidence" value="ECO:0007669"/>
    <property type="project" value="InterPro"/>
</dbReference>
<dbReference type="Pfam" id="PF13302">
    <property type="entry name" value="Acetyltransf_3"/>
    <property type="match status" value="1"/>
</dbReference>
<dbReference type="PANTHER" id="PTHR43792:SF1">
    <property type="entry name" value="N-ACETYLTRANSFERASE DOMAIN-CONTAINING PROTEIN"/>
    <property type="match status" value="1"/>
</dbReference>
<evidence type="ECO:0000313" key="3">
    <source>
        <dbReference type="Proteomes" id="UP000034071"/>
    </source>
</evidence>
<dbReference type="STRING" id="914150.TQ33_0149"/>
<dbReference type="PROSITE" id="PS51186">
    <property type="entry name" value="GNAT"/>
    <property type="match status" value="1"/>
</dbReference>
<dbReference type="RefSeq" id="WP_046560365.1">
    <property type="nucleotide sequence ID" value="NZ_CP010975.1"/>
</dbReference>
<dbReference type="Proteomes" id="UP000034071">
    <property type="component" value="Chromosome"/>
</dbReference>
<sequence>MIIQTSNTIQLRQLSQEDAPFLLDLYNQPAFIQHIGDRGIHSLEDAKAFINTTQEHYKNVGFWLYLVVDSQSGIPVGVNGLLQRDYLAFPDIGFAISERYWGKGYAYESAVAVLKHAAELKLPEVLAITSEGNKSSIGLLSKLGFTDEGKQIIPNSNESVKLYRKVIG</sequence>
<dbReference type="SUPFAM" id="SSF55729">
    <property type="entry name" value="Acyl-CoA N-acyltransferases (Nat)"/>
    <property type="match status" value="1"/>
</dbReference>
<dbReference type="OrthoDB" id="9798081at2"/>
<dbReference type="HOGENOM" id="CLU_013985_3_1_6"/>
<dbReference type="AlphaFoldDB" id="A0A0F6RBH0"/>
<feature type="domain" description="N-acetyltransferase" evidence="1">
    <location>
        <begin position="9"/>
        <end position="167"/>
    </location>
</feature>
<reference evidence="2 3" key="1">
    <citation type="submission" date="2015-02" db="EMBL/GenBank/DDBJ databases">
        <title>Complete genome sequence of Kangiella geojedonensis strain YCS-5T.</title>
        <authorList>
            <person name="Kim K.M."/>
        </authorList>
    </citation>
    <scope>NUCLEOTIDE SEQUENCE [LARGE SCALE GENOMIC DNA]</scope>
    <source>
        <strain evidence="2 3">YCS-5</strain>
    </source>
</reference>
<evidence type="ECO:0000313" key="2">
    <source>
        <dbReference type="EMBL" id="AKE51141.1"/>
    </source>
</evidence>
<keyword evidence="3" id="KW-1185">Reference proteome</keyword>
<dbReference type="InterPro" id="IPR000182">
    <property type="entry name" value="GNAT_dom"/>
</dbReference>
<dbReference type="EMBL" id="CP010975">
    <property type="protein sequence ID" value="AKE51141.1"/>
    <property type="molecule type" value="Genomic_DNA"/>
</dbReference>